<dbReference type="Proteomes" id="UP000676336">
    <property type="component" value="Unassembled WGS sequence"/>
</dbReference>
<dbReference type="EMBL" id="CAJOBI010334065">
    <property type="protein sequence ID" value="CAF5203062.1"/>
    <property type="molecule type" value="Genomic_DNA"/>
</dbReference>
<gene>
    <name evidence="3" type="ORF">SMN809_LOCUS76106</name>
</gene>
<dbReference type="Pfam" id="PF12717">
    <property type="entry name" value="Cnd1"/>
    <property type="match status" value="1"/>
</dbReference>
<evidence type="ECO:0000256" key="1">
    <source>
        <dbReference type="SAM" id="MobiDB-lite"/>
    </source>
</evidence>
<comment type="caution">
    <text evidence="3">The sequence shown here is derived from an EMBL/GenBank/DDBJ whole genome shotgun (WGS) entry which is preliminary data.</text>
</comment>
<dbReference type="AlphaFoldDB" id="A0A8S3ILK1"/>
<evidence type="ECO:0000313" key="4">
    <source>
        <dbReference type="Proteomes" id="UP000676336"/>
    </source>
</evidence>
<evidence type="ECO:0000313" key="3">
    <source>
        <dbReference type="EMBL" id="CAF5203062.1"/>
    </source>
</evidence>
<evidence type="ECO:0000259" key="2">
    <source>
        <dbReference type="Pfam" id="PF12717"/>
    </source>
</evidence>
<accession>A0A8S3ILK1</accession>
<dbReference type="InterPro" id="IPR032682">
    <property type="entry name" value="Cnd1_C"/>
</dbReference>
<sequence length="135" mass="15852">MNNICSTDSFQQIISYLFSFIKNDRHCEILVKRLCRQFKQACGDDRKRANIAFCLSKLNIKTLASYRILKENFPNTVETNENNEDDYDQEEHLAWKKYLMPVLNDIERRLKPAELNSSKTSLSSTTPKRKVDRLS</sequence>
<reference evidence="3" key="1">
    <citation type="submission" date="2021-02" db="EMBL/GenBank/DDBJ databases">
        <authorList>
            <person name="Nowell W R."/>
        </authorList>
    </citation>
    <scope>NUCLEOTIDE SEQUENCE</scope>
</reference>
<feature type="compositionally biased region" description="Low complexity" evidence="1">
    <location>
        <begin position="117"/>
        <end position="126"/>
    </location>
</feature>
<proteinExistence type="predicted"/>
<name>A0A8S3ILK1_9BILA</name>
<feature type="region of interest" description="Disordered" evidence="1">
    <location>
        <begin position="114"/>
        <end position="135"/>
    </location>
</feature>
<protein>
    <recommendedName>
        <fullName evidence="2">Condensin complex subunit 1 C-terminal domain-containing protein</fullName>
    </recommendedName>
</protein>
<feature type="domain" description="Condensin complex subunit 1 C-terminal" evidence="2">
    <location>
        <begin position="3"/>
        <end position="56"/>
    </location>
</feature>
<organism evidence="3 4">
    <name type="scientific">Rotaria magnacalcarata</name>
    <dbReference type="NCBI Taxonomy" id="392030"/>
    <lineage>
        <taxon>Eukaryota</taxon>
        <taxon>Metazoa</taxon>
        <taxon>Spiralia</taxon>
        <taxon>Gnathifera</taxon>
        <taxon>Rotifera</taxon>
        <taxon>Eurotatoria</taxon>
        <taxon>Bdelloidea</taxon>
        <taxon>Philodinida</taxon>
        <taxon>Philodinidae</taxon>
        <taxon>Rotaria</taxon>
    </lineage>
</organism>